<dbReference type="AlphaFoldDB" id="A0A4Q4PXN7"/>
<evidence type="ECO:0000313" key="3">
    <source>
        <dbReference type="Proteomes" id="UP000293823"/>
    </source>
</evidence>
<protein>
    <submittedName>
        <fullName evidence="2">Uncharacterized protein</fullName>
    </submittedName>
</protein>
<dbReference type="EMBL" id="PEJP01000090">
    <property type="protein sequence ID" value="RYO27748.1"/>
    <property type="molecule type" value="Genomic_DNA"/>
</dbReference>
<keyword evidence="3" id="KW-1185">Reference proteome</keyword>
<proteinExistence type="predicted"/>
<sequence>MAPFSDDDRILLYILKTKVKERGRGSWDVCQSIYNELATQTLSPDRLTAAYRNLDIAKLEAEADSAAWDAKREQVERCLLEASPVHHFSKREADNPHRKRALPGRSNARSGRPESEEYSALEYHTLTIEAAIEGRDAVHASPPSYRALPRDPNWKA</sequence>
<organism evidence="2 3">
    <name type="scientific">Alternaria arborescens</name>
    <dbReference type="NCBI Taxonomy" id="156630"/>
    <lineage>
        <taxon>Eukaryota</taxon>
        <taxon>Fungi</taxon>
        <taxon>Dikarya</taxon>
        <taxon>Ascomycota</taxon>
        <taxon>Pezizomycotina</taxon>
        <taxon>Dothideomycetes</taxon>
        <taxon>Pleosporomycetidae</taxon>
        <taxon>Pleosporales</taxon>
        <taxon>Pleosporineae</taxon>
        <taxon>Pleosporaceae</taxon>
        <taxon>Alternaria</taxon>
        <taxon>Alternaria sect. Alternaria</taxon>
    </lineage>
</organism>
<evidence type="ECO:0000313" key="2">
    <source>
        <dbReference type="EMBL" id="RYO27748.1"/>
    </source>
</evidence>
<dbReference type="Proteomes" id="UP000293823">
    <property type="component" value="Unassembled WGS sequence"/>
</dbReference>
<evidence type="ECO:0000256" key="1">
    <source>
        <dbReference type="SAM" id="MobiDB-lite"/>
    </source>
</evidence>
<comment type="caution">
    <text evidence="2">The sequence shown here is derived from an EMBL/GenBank/DDBJ whole genome shotgun (WGS) entry which is preliminary data.</text>
</comment>
<reference evidence="3" key="1">
    <citation type="journal article" date="2019" name="bioRxiv">
        <title>Genomics, evolutionary history and diagnostics of the Alternaria alternata species group including apple and Asian pear pathotypes.</title>
        <authorList>
            <person name="Armitage A.D."/>
            <person name="Cockerton H.M."/>
            <person name="Sreenivasaprasad S."/>
            <person name="Woodhall J.W."/>
            <person name="Lane C.R."/>
            <person name="Harrison R.J."/>
            <person name="Clarkson J.P."/>
        </authorList>
    </citation>
    <scope>NUCLEOTIDE SEQUENCE [LARGE SCALE GENOMIC DNA]</scope>
    <source>
        <strain evidence="3">RGR 97.0016</strain>
    </source>
</reference>
<name>A0A4Q4PXN7_9PLEO</name>
<gene>
    <name evidence="2" type="ORF">AA0113_g12254</name>
</gene>
<feature type="region of interest" description="Disordered" evidence="1">
    <location>
        <begin position="87"/>
        <end position="119"/>
    </location>
</feature>
<accession>A0A4Q4PXN7</accession>
<dbReference type="OrthoDB" id="10588796at2759"/>